<evidence type="ECO:0000313" key="3">
    <source>
        <dbReference type="Proteomes" id="UP000799770"/>
    </source>
</evidence>
<gene>
    <name evidence="2" type="ORF">BDV96DRAFT_608251</name>
</gene>
<keyword evidence="1" id="KW-0175">Coiled coil</keyword>
<organism evidence="2 3">
    <name type="scientific">Lophiotrema nucula</name>
    <dbReference type="NCBI Taxonomy" id="690887"/>
    <lineage>
        <taxon>Eukaryota</taxon>
        <taxon>Fungi</taxon>
        <taxon>Dikarya</taxon>
        <taxon>Ascomycota</taxon>
        <taxon>Pezizomycotina</taxon>
        <taxon>Dothideomycetes</taxon>
        <taxon>Pleosporomycetidae</taxon>
        <taxon>Pleosporales</taxon>
        <taxon>Lophiotremataceae</taxon>
        <taxon>Lophiotrema</taxon>
    </lineage>
</organism>
<proteinExistence type="predicted"/>
<name>A0A6A5YDR2_9PLEO</name>
<feature type="coiled-coil region" evidence="1">
    <location>
        <begin position="157"/>
        <end position="191"/>
    </location>
</feature>
<keyword evidence="3" id="KW-1185">Reference proteome</keyword>
<dbReference type="Proteomes" id="UP000799770">
    <property type="component" value="Unassembled WGS sequence"/>
</dbReference>
<sequence>MVKPQRDLIELVFERMNIAHLELTPNLGVDGLERVLGEFQSELTNVASRQRELCSKALDDGLTCLVHLVKSVDEADKDILSLSDAKNNPSSASRLKDLIGRYDIQILGQTRDAAKELRMTLKSFEKETEAVDDLDEAIAHFSEAEISRVRCAATDVRTKTEDELKSLDRQINSLQGDIRSTEDAIKQADNSISRSYGQENKHEVAKGFGIAGSVIGGLGTLAAIGTVIFPPAAIVTAPFAAEMLVTGIGMGLATTGGSIAAAVINDEAVDNIRAQRNGSEKRLVSLRSHLQTILGEQGVKQEKIETVKRSLILIDQVESQCIPVYEGFNMARDNLQARSRLFSHVQIAIGDITSRLEAAGFSKTRGKIVRVLDQILQKLTAVGEQNHQRVTLEQLRRGILGMEVRSAKMWNILKGF</sequence>
<evidence type="ECO:0000313" key="2">
    <source>
        <dbReference type="EMBL" id="KAF2105422.1"/>
    </source>
</evidence>
<dbReference type="EMBL" id="ML977381">
    <property type="protein sequence ID" value="KAF2105422.1"/>
    <property type="molecule type" value="Genomic_DNA"/>
</dbReference>
<evidence type="ECO:0000256" key="1">
    <source>
        <dbReference type="SAM" id="Coils"/>
    </source>
</evidence>
<dbReference type="AlphaFoldDB" id="A0A6A5YDR2"/>
<accession>A0A6A5YDR2</accession>
<reference evidence="2" key="1">
    <citation type="journal article" date="2020" name="Stud. Mycol.">
        <title>101 Dothideomycetes genomes: a test case for predicting lifestyles and emergence of pathogens.</title>
        <authorList>
            <person name="Haridas S."/>
            <person name="Albert R."/>
            <person name="Binder M."/>
            <person name="Bloem J."/>
            <person name="Labutti K."/>
            <person name="Salamov A."/>
            <person name="Andreopoulos B."/>
            <person name="Baker S."/>
            <person name="Barry K."/>
            <person name="Bills G."/>
            <person name="Bluhm B."/>
            <person name="Cannon C."/>
            <person name="Castanera R."/>
            <person name="Culley D."/>
            <person name="Daum C."/>
            <person name="Ezra D."/>
            <person name="Gonzalez J."/>
            <person name="Henrissat B."/>
            <person name="Kuo A."/>
            <person name="Liang C."/>
            <person name="Lipzen A."/>
            <person name="Lutzoni F."/>
            <person name="Magnuson J."/>
            <person name="Mondo S."/>
            <person name="Nolan M."/>
            <person name="Ohm R."/>
            <person name="Pangilinan J."/>
            <person name="Park H.-J."/>
            <person name="Ramirez L."/>
            <person name="Alfaro M."/>
            <person name="Sun H."/>
            <person name="Tritt A."/>
            <person name="Yoshinaga Y."/>
            <person name="Zwiers L.-H."/>
            <person name="Turgeon B."/>
            <person name="Goodwin S."/>
            <person name="Spatafora J."/>
            <person name="Crous P."/>
            <person name="Grigoriev I."/>
        </authorList>
    </citation>
    <scope>NUCLEOTIDE SEQUENCE</scope>
    <source>
        <strain evidence="2">CBS 627.86</strain>
    </source>
</reference>
<protein>
    <submittedName>
        <fullName evidence="2">Uncharacterized protein</fullName>
    </submittedName>
</protein>